<dbReference type="EMBL" id="CP046620">
    <property type="protein sequence ID" value="QHQ36008.1"/>
    <property type="molecule type" value="Genomic_DNA"/>
</dbReference>
<evidence type="ECO:0000313" key="3">
    <source>
        <dbReference type="EMBL" id="QHQ36008.1"/>
    </source>
</evidence>
<gene>
    <name evidence="3" type="ORF">GO499_12910</name>
</gene>
<dbReference type="KEGG" id="amaq:GO499_12910"/>
<feature type="domain" description="Hedgehog/Intein (Hint)" evidence="2">
    <location>
        <begin position="146"/>
        <end position="291"/>
    </location>
</feature>
<dbReference type="AlphaFoldDB" id="A0A6P1SZU3"/>
<dbReference type="RefSeq" id="WP_161862565.1">
    <property type="nucleotide sequence ID" value="NZ_CP046620.1"/>
</dbReference>
<feature type="region of interest" description="Disordered" evidence="1">
    <location>
        <begin position="18"/>
        <end position="38"/>
    </location>
</feature>
<accession>A0A6P1SZU3</accession>
<keyword evidence="4" id="KW-1185">Reference proteome</keyword>
<dbReference type="SUPFAM" id="SSF51294">
    <property type="entry name" value="Hedgehog/intein (Hint) domain"/>
    <property type="match status" value="1"/>
</dbReference>
<dbReference type="InterPro" id="IPR036844">
    <property type="entry name" value="Hint_dom_sf"/>
</dbReference>
<evidence type="ECO:0000313" key="4">
    <source>
        <dbReference type="Proteomes" id="UP000464495"/>
    </source>
</evidence>
<feature type="compositionally biased region" description="Low complexity" evidence="1">
    <location>
        <begin position="123"/>
        <end position="137"/>
    </location>
</feature>
<organism evidence="3 4">
    <name type="scientific">Algicella marina</name>
    <dbReference type="NCBI Taxonomy" id="2683284"/>
    <lineage>
        <taxon>Bacteria</taxon>
        <taxon>Pseudomonadati</taxon>
        <taxon>Pseudomonadota</taxon>
        <taxon>Alphaproteobacteria</taxon>
        <taxon>Rhodobacterales</taxon>
        <taxon>Paracoccaceae</taxon>
        <taxon>Algicella</taxon>
    </lineage>
</organism>
<feature type="region of interest" description="Disordered" evidence="1">
    <location>
        <begin position="122"/>
        <end position="141"/>
    </location>
</feature>
<proteinExistence type="predicted"/>
<name>A0A6P1SZU3_9RHOB</name>
<evidence type="ECO:0000256" key="1">
    <source>
        <dbReference type="SAM" id="MobiDB-lite"/>
    </source>
</evidence>
<dbReference type="Pfam" id="PF13403">
    <property type="entry name" value="Hint_2"/>
    <property type="match status" value="1"/>
</dbReference>
<dbReference type="Proteomes" id="UP000464495">
    <property type="component" value="Chromosome"/>
</dbReference>
<evidence type="ECO:0000259" key="2">
    <source>
        <dbReference type="Pfam" id="PF13403"/>
    </source>
</evidence>
<dbReference type="InterPro" id="IPR028992">
    <property type="entry name" value="Hedgehog/Intein_dom"/>
</dbReference>
<sequence length="342" mass="35829">MPTVFFVDAAYITSAALGSPSQGDGSQHNGGSITFDPDSVLSHFEGSDDDNLFQDSDSNQLISDSGTSGFTVGQDFEAEYTVVVQDALGQQYTLYGLSVGTGFSNVVGFAFLGAPPPFGEELSVVSTSEGPSGTGSPEYDDLGTTICFTPGTWIETGGLARPIETLTSGDMVATLDHGLAPIAWAGATHLSGEELQQRPHLAPVLVKANSIGPGLPARDLVVSPHHRLLVAGWQAQTLFGEREVLCSAITLANSDTIRQITPKAGVTYHHICFDAHQIVTSNGLPSESLMPSSPVLDTMAAPARDELLELFPELRTSATGRFASTVRRTLSALETASLCGAA</sequence>
<protein>
    <recommendedName>
        <fullName evidence="2">Hedgehog/Intein (Hint) domain-containing protein</fullName>
    </recommendedName>
</protein>
<feature type="compositionally biased region" description="Polar residues" evidence="1">
    <location>
        <begin position="19"/>
        <end position="32"/>
    </location>
</feature>
<reference evidence="3 4" key="1">
    <citation type="submission" date="2019-12" db="EMBL/GenBank/DDBJ databases">
        <title>Complete genome sequence of Algicella marina strain 9Alg 56(T) isolated from the red alga Tichocarpus crinitus.</title>
        <authorList>
            <person name="Kim S.-G."/>
            <person name="Nedashkovskaya O.I."/>
        </authorList>
    </citation>
    <scope>NUCLEOTIDE SEQUENCE [LARGE SCALE GENOMIC DNA]</scope>
    <source>
        <strain evidence="3 4">9Alg 56</strain>
    </source>
</reference>